<dbReference type="EMBL" id="JAMWBK010000005">
    <property type="protein sequence ID" value="KAJ8904770.1"/>
    <property type="molecule type" value="Genomic_DNA"/>
</dbReference>
<keyword evidence="3" id="KW-1185">Reference proteome</keyword>
<dbReference type="AlphaFoldDB" id="A0AAV8UQE7"/>
<sequence>MQNQNGRGPPPGSPVTPVLEQPKVKQGMEMSMEMLPLDQVGEVSETSAPGDAEPPVDAVFFPTDNLYSAPDVLFTSMVSGQESASFDQPSQPDQETNIETIIAGDANWDAVDDYLNIYLEPTSGQGYNQPLVI</sequence>
<name>A0AAV8UQE7_9RHOD</name>
<comment type="caution">
    <text evidence="2">The sequence shown here is derived from an EMBL/GenBank/DDBJ whole genome shotgun (WGS) entry which is preliminary data.</text>
</comment>
<organism evidence="2 3">
    <name type="scientific">Rhodosorus marinus</name>
    <dbReference type="NCBI Taxonomy" id="101924"/>
    <lineage>
        <taxon>Eukaryota</taxon>
        <taxon>Rhodophyta</taxon>
        <taxon>Stylonematophyceae</taxon>
        <taxon>Stylonematales</taxon>
        <taxon>Stylonemataceae</taxon>
        <taxon>Rhodosorus</taxon>
    </lineage>
</organism>
<evidence type="ECO:0000313" key="2">
    <source>
        <dbReference type="EMBL" id="KAJ8904770.1"/>
    </source>
</evidence>
<gene>
    <name evidence="2" type="ORF">NDN08_001286</name>
</gene>
<evidence type="ECO:0000313" key="3">
    <source>
        <dbReference type="Proteomes" id="UP001157974"/>
    </source>
</evidence>
<reference evidence="2 3" key="1">
    <citation type="journal article" date="2023" name="Nat. Commun.">
        <title>Origin of minicircular mitochondrial genomes in red algae.</title>
        <authorList>
            <person name="Lee Y."/>
            <person name="Cho C.H."/>
            <person name="Lee Y.M."/>
            <person name="Park S.I."/>
            <person name="Yang J.H."/>
            <person name="West J.A."/>
            <person name="Bhattacharya D."/>
            <person name="Yoon H.S."/>
        </authorList>
    </citation>
    <scope>NUCLEOTIDE SEQUENCE [LARGE SCALE GENOMIC DNA]</scope>
    <source>
        <strain evidence="2 3">CCMP1338</strain>
        <tissue evidence="2">Whole cell</tissue>
    </source>
</reference>
<dbReference type="Proteomes" id="UP001157974">
    <property type="component" value="Unassembled WGS sequence"/>
</dbReference>
<protein>
    <submittedName>
        <fullName evidence="2">Uncharacterized protein</fullName>
    </submittedName>
</protein>
<evidence type="ECO:0000256" key="1">
    <source>
        <dbReference type="SAM" id="MobiDB-lite"/>
    </source>
</evidence>
<feature type="region of interest" description="Disordered" evidence="1">
    <location>
        <begin position="1"/>
        <end position="28"/>
    </location>
</feature>
<proteinExistence type="predicted"/>
<accession>A0AAV8UQE7</accession>